<dbReference type="SUPFAM" id="SSF142433">
    <property type="entry name" value="CinA-like"/>
    <property type="match status" value="1"/>
</dbReference>
<reference evidence="2 3" key="1">
    <citation type="submission" date="2015-02" db="EMBL/GenBank/DDBJ databases">
        <title>Genome Sequencing of Rickettsiales.</title>
        <authorList>
            <person name="Daugherty S.C."/>
            <person name="Su Q."/>
            <person name="Abolude K."/>
            <person name="Beier-Sexton M."/>
            <person name="Carlyon J.A."/>
            <person name="Carter R."/>
            <person name="Day N.P."/>
            <person name="Dumler S.J."/>
            <person name="Dyachenko V."/>
            <person name="Godinez A."/>
            <person name="Kurtti T.J."/>
            <person name="Lichay M."/>
            <person name="Mullins K.E."/>
            <person name="Ott S."/>
            <person name="Pappas-Brown V."/>
            <person name="Paris D.H."/>
            <person name="Patel P."/>
            <person name="Richards A.L."/>
            <person name="Sadzewicz L."/>
            <person name="Sears K."/>
            <person name="Seidman D."/>
            <person name="Sengamalay N."/>
            <person name="Stenos J."/>
            <person name="Tallon L.J."/>
            <person name="Vincent G."/>
            <person name="Fraser C.M."/>
            <person name="Munderloh U."/>
            <person name="Dunning-Hotopp J.C."/>
        </authorList>
    </citation>
    <scope>NUCLEOTIDE SEQUENCE [LARGE SCALE GENOMIC DNA]</scope>
    <source>
        <strain evidence="2 3">Fuller</strain>
    </source>
</reference>
<proteinExistence type="predicted"/>
<dbReference type="Proteomes" id="UP000033616">
    <property type="component" value="Unassembled WGS sequence"/>
</dbReference>
<evidence type="ECO:0000259" key="1">
    <source>
        <dbReference type="Pfam" id="PF02464"/>
    </source>
</evidence>
<dbReference type="EMBL" id="LANP01000012">
    <property type="protein sequence ID" value="KJV56178.1"/>
    <property type="molecule type" value="Genomic_DNA"/>
</dbReference>
<comment type="caution">
    <text evidence="2">The sequence shown here is derived from an EMBL/GenBank/DDBJ whole genome shotgun (WGS) entry which is preliminary data.</text>
</comment>
<dbReference type="NCBIfam" id="TIGR00199">
    <property type="entry name" value="PncC_domain"/>
    <property type="match status" value="1"/>
</dbReference>
<organism evidence="2 3">
    <name type="scientific">Orientia chuto str. Dubai</name>
    <dbReference type="NCBI Taxonomy" id="1359168"/>
    <lineage>
        <taxon>Bacteria</taxon>
        <taxon>Pseudomonadati</taxon>
        <taxon>Pseudomonadota</taxon>
        <taxon>Alphaproteobacteria</taxon>
        <taxon>Rickettsiales</taxon>
        <taxon>Rickettsiaceae</taxon>
        <taxon>Rickettsieae</taxon>
        <taxon>Orientia</taxon>
    </lineage>
</organism>
<dbReference type="PATRIC" id="fig|1359168.3.peg.144"/>
<dbReference type="Gene3D" id="3.90.950.20">
    <property type="entry name" value="CinA-like"/>
    <property type="match status" value="1"/>
</dbReference>
<dbReference type="STRING" id="1359168.OCHUTO_0557"/>
<gene>
    <name evidence="2" type="ORF">OCHUTO_0557</name>
</gene>
<feature type="domain" description="CinA C-terminal" evidence="1">
    <location>
        <begin position="21"/>
        <end position="160"/>
    </location>
</feature>
<evidence type="ECO:0000313" key="2">
    <source>
        <dbReference type="EMBL" id="KJV56178.1"/>
    </source>
</evidence>
<dbReference type="Pfam" id="PF02464">
    <property type="entry name" value="CinA"/>
    <property type="match status" value="1"/>
</dbReference>
<sequence length="166" mass="18133">MQLDDTIIAQVNEIYNFLISNNKDLLISTAESCTGGMLAAYITSVSGASQIFQSGIIVYSNISKVKLLKLPQYILSTYGSVSAECAIAMAENCKIIMGSDIAISITGNAGPSTEQDQVGLVYFGVCATSSKSYKRNFNGDRNQIRNQMCQCALELLRNYLYCYNDL</sequence>
<name>A0A0F3MK81_9RICK</name>
<protein>
    <submittedName>
        <fullName evidence="2">Competence/damage-inducible CinA C-terminal domain protein</fullName>
    </submittedName>
</protein>
<dbReference type="OrthoDB" id="9801454at2"/>
<evidence type="ECO:0000313" key="3">
    <source>
        <dbReference type="Proteomes" id="UP000033616"/>
    </source>
</evidence>
<accession>A0A0F3MK81</accession>
<dbReference type="InterPro" id="IPR036653">
    <property type="entry name" value="CinA-like_C"/>
</dbReference>
<dbReference type="RefSeq" id="WP_045797247.1">
    <property type="nucleotide sequence ID" value="NZ_LANP01000012.1"/>
</dbReference>
<dbReference type="InterPro" id="IPR008136">
    <property type="entry name" value="CinA_C"/>
</dbReference>
<keyword evidence="3" id="KW-1185">Reference proteome</keyword>
<dbReference type="AlphaFoldDB" id="A0A0F3MK81"/>